<accession>A0A8S5R8Y5</accession>
<reference evidence="1" key="1">
    <citation type="journal article" date="2021" name="Proc. Natl. Acad. Sci. U.S.A.">
        <title>A Catalog of Tens of Thousands of Viruses from Human Metagenomes Reveals Hidden Associations with Chronic Diseases.</title>
        <authorList>
            <person name="Tisza M.J."/>
            <person name="Buck C.B."/>
        </authorList>
    </citation>
    <scope>NUCLEOTIDE SEQUENCE</scope>
    <source>
        <strain evidence="1">CtDYl1</strain>
    </source>
</reference>
<proteinExistence type="predicted"/>
<sequence length="62" mass="7121">MGETKSTDFVPENANEEYALLVGRLKAFEAWANSVNNYDFTKKMAFRMLGLDLVESNEEKKE</sequence>
<organism evidence="1">
    <name type="scientific">virus sp. ctDYl1</name>
    <dbReference type="NCBI Taxonomy" id="2826795"/>
    <lineage>
        <taxon>Viruses</taxon>
    </lineage>
</organism>
<dbReference type="EMBL" id="BK015846">
    <property type="protein sequence ID" value="DAE27878.1"/>
    <property type="molecule type" value="Genomic_DNA"/>
</dbReference>
<protein>
    <submittedName>
        <fullName evidence="1">Uncharacterized protein</fullName>
    </submittedName>
</protein>
<name>A0A8S5R8Y5_9VIRU</name>
<evidence type="ECO:0000313" key="1">
    <source>
        <dbReference type="EMBL" id="DAE27878.1"/>
    </source>
</evidence>